<feature type="transmembrane region" description="Helical" evidence="1">
    <location>
        <begin position="86"/>
        <end position="104"/>
    </location>
</feature>
<dbReference type="EMBL" id="MUXU01000099">
    <property type="protein sequence ID" value="OOR86727.1"/>
    <property type="molecule type" value="Genomic_DNA"/>
</dbReference>
<dbReference type="STRING" id="34060.B0181_11525"/>
<name>A0A1S9ZTN8_9GAMM</name>
<evidence type="ECO:0000256" key="1">
    <source>
        <dbReference type="SAM" id="Phobius"/>
    </source>
</evidence>
<keyword evidence="1" id="KW-0472">Membrane</keyword>
<dbReference type="AlphaFoldDB" id="A0A1S9ZTN8"/>
<proteinExistence type="predicted"/>
<organism evidence="2 4">
    <name type="scientific">Moraxella caviae</name>
    <dbReference type="NCBI Taxonomy" id="34060"/>
    <lineage>
        <taxon>Bacteria</taxon>
        <taxon>Pseudomonadati</taxon>
        <taxon>Pseudomonadota</taxon>
        <taxon>Gammaproteobacteria</taxon>
        <taxon>Moraxellales</taxon>
        <taxon>Moraxellaceae</taxon>
        <taxon>Moraxella</taxon>
    </lineage>
</organism>
<reference evidence="3 5" key="2">
    <citation type="submission" date="2018-06" db="EMBL/GenBank/DDBJ databases">
        <authorList>
            <consortium name="Pathogen Informatics"/>
            <person name="Doyle S."/>
        </authorList>
    </citation>
    <scope>NUCLEOTIDE SEQUENCE [LARGE SCALE GENOMIC DNA]</scope>
    <source>
        <strain evidence="3 5">NCTC10293</strain>
    </source>
</reference>
<gene>
    <name evidence="2" type="ORF">B0181_11525</name>
    <name evidence="3" type="ORF">NCTC10293_01150</name>
</gene>
<protein>
    <submittedName>
        <fullName evidence="2">Uncharacterized protein</fullName>
    </submittedName>
</protein>
<dbReference type="RefSeq" id="WP_078277627.1">
    <property type="nucleotide sequence ID" value="NZ_MUXU01000099.1"/>
</dbReference>
<keyword evidence="1" id="KW-0812">Transmembrane</keyword>
<evidence type="ECO:0000313" key="4">
    <source>
        <dbReference type="Proteomes" id="UP000190435"/>
    </source>
</evidence>
<keyword evidence="4" id="KW-1185">Reference proteome</keyword>
<evidence type="ECO:0000313" key="2">
    <source>
        <dbReference type="EMBL" id="OOR86727.1"/>
    </source>
</evidence>
<sequence length="138" mass="15819">MKRTDAKNDELFLEAYAKQEAFILRTISAFGYKKQATEKEIHEQKRTFNNMIRVYKILLIFCYVLLVLCMHYLGGLINISLTSPNNLIVGALLLATVFFAYALYRSIQELNSFRDLGNLMFLGDIYQATIDTSNQSAT</sequence>
<dbReference type="EMBL" id="UGQE01000002">
    <property type="protein sequence ID" value="STZ13576.1"/>
    <property type="molecule type" value="Genomic_DNA"/>
</dbReference>
<accession>A0A1S9ZTN8</accession>
<reference evidence="2 4" key="1">
    <citation type="submission" date="2017-02" db="EMBL/GenBank/DDBJ databases">
        <title>Draft genome sequence of Moraxella caviae CCUG 355 type strain.</title>
        <authorList>
            <person name="Engstrom-Jakobsson H."/>
            <person name="Salva-Serra F."/>
            <person name="Thorell K."/>
            <person name="Gonzales-Siles L."/>
            <person name="Karlsson R."/>
            <person name="Boulund F."/>
            <person name="Engstrand L."/>
            <person name="Moore E."/>
        </authorList>
    </citation>
    <scope>NUCLEOTIDE SEQUENCE [LARGE SCALE GENOMIC DNA]</scope>
    <source>
        <strain evidence="2 4">CCUG 355</strain>
    </source>
</reference>
<keyword evidence="1" id="KW-1133">Transmembrane helix</keyword>
<dbReference type="Proteomes" id="UP000190435">
    <property type="component" value="Unassembled WGS sequence"/>
</dbReference>
<dbReference type="Proteomes" id="UP000255279">
    <property type="component" value="Unassembled WGS sequence"/>
</dbReference>
<feature type="transmembrane region" description="Helical" evidence="1">
    <location>
        <begin position="54"/>
        <end position="74"/>
    </location>
</feature>
<evidence type="ECO:0000313" key="3">
    <source>
        <dbReference type="EMBL" id="STZ13576.1"/>
    </source>
</evidence>
<evidence type="ECO:0000313" key="5">
    <source>
        <dbReference type="Proteomes" id="UP000255279"/>
    </source>
</evidence>